<dbReference type="InterPro" id="IPR036770">
    <property type="entry name" value="Ankyrin_rpt-contain_sf"/>
</dbReference>
<reference evidence="6 7" key="1">
    <citation type="journal article" date="2023" name="Mol. Biol. Evol.">
        <title>Genomics of Secondarily Temperate Adaptation in the Only Non-Antarctic Icefish.</title>
        <authorList>
            <person name="Rivera-Colon A.G."/>
            <person name="Rayamajhi N."/>
            <person name="Minhas B.F."/>
            <person name="Madrigal G."/>
            <person name="Bilyk K.T."/>
            <person name="Yoon V."/>
            <person name="Hune M."/>
            <person name="Gregory S."/>
            <person name="Cheng C.H.C."/>
            <person name="Catchen J.M."/>
        </authorList>
    </citation>
    <scope>NUCLEOTIDE SEQUENCE [LARGE SCALE GENOMIC DNA]</scope>
    <source>
        <tissue evidence="6">White muscle</tissue>
    </source>
</reference>
<dbReference type="EMBL" id="JAURVH010001526">
    <property type="protein sequence ID" value="KAK5916240.1"/>
    <property type="molecule type" value="Genomic_DNA"/>
</dbReference>
<evidence type="ECO:0000256" key="2">
    <source>
        <dbReference type="ARBA" id="ARBA00023043"/>
    </source>
</evidence>
<comment type="caution">
    <text evidence="6">The sequence shown here is derived from an EMBL/GenBank/DDBJ whole genome shotgun (WGS) entry which is preliminary data.</text>
</comment>
<dbReference type="PANTHER" id="PTHR24171:SF8">
    <property type="entry name" value="BRCA1-ASSOCIATED RING DOMAIN PROTEIN 1"/>
    <property type="match status" value="1"/>
</dbReference>
<name>A0AAN8D7L9_CHAGU</name>
<evidence type="ECO:0000256" key="3">
    <source>
        <dbReference type="PROSITE-ProRule" id="PRU00023"/>
    </source>
</evidence>
<feature type="repeat" description="ANK" evidence="3">
    <location>
        <begin position="43"/>
        <end position="75"/>
    </location>
</feature>
<feature type="compositionally biased region" description="Polar residues" evidence="5">
    <location>
        <begin position="170"/>
        <end position="294"/>
    </location>
</feature>
<feature type="region of interest" description="Disordered" evidence="5">
    <location>
        <begin position="98"/>
        <end position="382"/>
    </location>
</feature>
<feature type="compositionally biased region" description="Basic and acidic residues" evidence="5">
    <location>
        <begin position="488"/>
        <end position="505"/>
    </location>
</feature>
<feature type="compositionally biased region" description="Polar residues" evidence="5">
    <location>
        <begin position="102"/>
        <end position="120"/>
    </location>
</feature>
<feature type="region of interest" description="Disordered" evidence="5">
    <location>
        <begin position="480"/>
        <end position="526"/>
    </location>
</feature>
<feature type="compositionally biased region" description="Polar residues" evidence="5">
    <location>
        <begin position="302"/>
        <end position="326"/>
    </location>
</feature>
<feature type="coiled-coil region" evidence="4">
    <location>
        <begin position="962"/>
        <end position="989"/>
    </location>
</feature>
<evidence type="ECO:0000256" key="5">
    <source>
        <dbReference type="SAM" id="MobiDB-lite"/>
    </source>
</evidence>
<dbReference type="PANTHER" id="PTHR24171">
    <property type="entry name" value="ANKYRIN REPEAT DOMAIN-CONTAINING PROTEIN 39-RELATED"/>
    <property type="match status" value="1"/>
</dbReference>
<protein>
    <recommendedName>
        <fullName evidence="8">Ankyrin repeat domain-containing protein 6-like</fullName>
    </recommendedName>
</protein>
<feature type="repeat" description="ANK" evidence="3">
    <location>
        <begin position="414"/>
        <end position="446"/>
    </location>
</feature>
<keyword evidence="4" id="KW-0175">Coiled coil</keyword>
<sequence>MSEQALVHMPQRTTLHRAAMVGNRDSVAALIQGGCALDLQDKDGNTALHEVSWHGFSHCVKLLVKAGADVNIRNKAGNTALHLSCQNAHAQTTRLLLLGGSTPDTKNNVSPDPDTKNNVSPDPDPDTKNNVSPDPDTKNNVSPDPDTKNNVSPDPDTKNNVSPDPDPDTKNNVSPDPDTKNNVSPDPDTKNNVSPDPDTKTNVSPDPDTKNNVSPDPDTKTNVSPDPDTKTNVSPDPDTKTNVSPDPDTKNNVSPDPDTKTNVSPDPDTKNNVSPDPDTKNNVSPDPDTKNNVSPDPDPDTKNNVSPDPDTKTNVSPDPDTKNNVSPDPDPDTKNNVSPDPDTKTNVSPDPDPDTKNNVSPDPDTKTNVSPDPDPDTKNNAGDTCLHVAARYNNLTLAKTLLSSLCSVTQRNQVGDTALHVVAALNHKKMVRLLLEAGTDGKVRNNSGKTALDKARDNNHKDVAHLLARAPQVHRFMRGRTIRKRRERLTAERRSQSFTREETLPNKDSSSLEDSPSSDQTESRTALRGGVLPAAEAAEVLQQDLRPHQQPPQPEEEERQGTGGSDRPAGDGVLRSRQEAVHENEVKKSENNPKKNLLWDEAEDFVQNGKVYQLYTLYRDKDGNIKQTQTSGCHCKPLLEKLEGQLTETQEEMRLHILNVQQQVNRRLSKMDHKNRHQMKVLDLLSEQRAAAERRRTGFRIEQRAAQAREEALTTQAAVSHELKRWCVSQLKDMDAPLPARGQYYHLLPSQSVEQCAADADLESVPLLSVLSGDSSTSLATYVNILPSRSSFSVGGPEPDMVGGKTYFQMKVDSSPDDYENTTLFPLPASSSSRLLLASGDPLWQLPGGQDSPITAVVPMCGGGSSSSTSQSSLSTPAPPLTQHQLYNTHFPEVCVQKRAGVPTECTTTLEFFFERPPEPTFTQERNSQNAMEVTQRFFETVSVQLERWYERKVAQVEQQTELSARQDKRELLQRINSLEEELERLKTNENADS</sequence>
<evidence type="ECO:0000256" key="1">
    <source>
        <dbReference type="ARBA" id="ARBA00022737"/>
    </source>
</evidence>
<proteinExistence type="predicted"/>
<dbReference type="GO" id="GO:0085020">
    <property type="term" value="P:protein K6-linked ubiquitination"/>
    <property type="evidence" value="ECO:0007669"/>
    <property type="project" value="TreeGrafter"/>
</dbReference>
<evidence type="ECO:0008006" key="8">
    <source>
        <dbReference type="Google" id="ProtNLM"/>
    </source>
</evidence>
<evidence type="ECO:0000313" key="6">
    <source>
        <dbReference type="EMBL" id="KAK5916240.1"/>
    </source>
</evidence>
<evidence type="ECO:0000256" key="4">
    <source>
        <dbReference type="SAM" id="Coils"/>
    </source>
</evidence>
<dbReference type="Gene3D" id="1.25.40.20">
    <property type="entry name" value="Ankyrin repeat-containing domain"/>
    <property type="match status" value="2"/>
</dbReference>
<dbReference type="InterPro" id="IPR002110">
    <property type="entry name" value="Ankyrin_rpt"/>
</dbReference>
<dbReference type="AlphaFoldDB" id="A0AAN8D7L9"/>
<organism evidence="6 7">
    <name type="scientific">Champsocephalus gunnari</name>
    <name type="common">Mackerel icefish</name>
    <dbReference type="NCBI Taxonomy" id="52237"/>
    <lineage>
        <taxon>Eukaryota</taxon>
        <taxon>Metazoa</taxon>
        <taxon>Chordata</taxon>
        <taxon>Craniata</taxon>
        <taxon>Vertebrata</taxon>
        <taxon>Euteleostomi</taxon>
        <taxon>Actinopterygii</taxon>
        <taxon>Neopterygii</taxon>
        <taxon>Teleostei</taxon>
        <taxon>Neoteleostei</taxon>
        <taxon>Acanthomorphata</taxon>
        <taxon>Eupercaria</taxon>
        <taxon>Perciformes</taxon>
        <taxon>Notothenioidei</taxon>
        <taxon>Channichthyidae</taxon>
        <taxon>Champsocephalus</taxon>
    </lineage>
</organism>
<gene>
    <name evidence="6" type="ORF">CgunFtcFv8_011244</name>
</gene>
<dbReference type="GO" id="GO:0070531">
    <property type="term" value="C:BRCA1-A complex"/>
    <property type="evidence" value="ECO:0007669"/>
    <property type="project" value="TreeGrafter"/>
</dbReference>
<keyword evidence="7" id="KW-1185">Reference proteome</keyword>
<dbReference type="SMART" id="SM00248">
    <property type="entry name" value="ANK"/>
    <property type="match status" value="6"/>
</dbReference>
<evidence type="ECO:0000313" key="7">
    <source>
        <dbReference type="Proteomes" id="UP001331515"/>
    </source>
</evidence>
<keyword evidence="2 3" id="KW-0040">ANK repeat</keyword>
<feature type="repeat" description="ANK" evidence="3">
    <location>
        <begin position="10"/>
        <end position="42"/>
    </location>
</feature>
<dbReference type="PROSITE" id="PS50297">
    <property type="entry name" value="ANK_REP_REGION"/>
    <property type="match status" value="3"/>
</dbReference>
<dbReference type="Pfam" id="PF12796">
    <property type="entry name" value="Ank_2"/>
    <property type="match status" value="2"/>
</dbReference>
<feature type="region of interest" description="Disordered" evidence="5">
    <location>
        <begin position="545"/>
        <end position="572"/>
    </location>
</feature>
<dbReference type="Proteomes" id="UP001331515">
    <property type="component" value="Unassembled WGS sequence"/>
</dbReference>
<accession>A0AAN8D7L9</accession>
<feature type="compositionally biased region" description="Polar residues" evidence="5">
    <location>
        <begin position="356"/>
        <end position="370"/>
    </location>
</feature>
<dbReference type="GO" id="GO:0031436">
    <property type="term" value="C:BRCA1-BARD1 complex"/>
    <property type="evidence" value="ECO:0007669"/>
    <property type="project" value="TreeGrafter"/>
</dbReference>
<feature type="compositionally biased region" description="Polar residues" evidence="5">
    <location>
        <begin position="334"/>
        <end position="348"/>
    </location>
</feature>
<feature type="repeat" description="ANK" evidence="3">
    <location>
        <begin position="76"/>
        <end position="108"/>
    </location>
</feature>
<feature type="repeat" description="ANK" evidence="3">
    <location>
        <begin position="381"/>
        <end position="413"/>
    </location>
</feature>
<dbReference type="GO" id="GO:0004842">
    <property type="term" value="F:ubiquitin-protein transferase activity"/>
    <property type="evidence" value="ECO:0007669"/>
    <property type="project" value="TreeGrafter"/>
</dbReference>
<dbReference type="PROSITE" id="PS50088">
    <property type="entry name" value="ANK_REPEAT"/>
    <property type="match status" value="5"/>
</dbReference>
<feature type="compositionally biased region" description="Polar residues" evidence="5">
    <location>
        <begin position="128"/>
        <end position="162"/>
    </location>
</feature>
<keyword evidence="1" id="KW-0677">Repeat</keyword>
<dbReference type="SUPFAM" id="SSF48403">
    <property type="entry name" value="Ankyrin repeat"/>
    <property type="match status" value="1"/>
</dbReference>
<feature type="compositionally biased region" description="Low complexity" evidence="5">
    <location>
        <begin position="508"/>
        <end position="519"/>
    </location>
</feature>